<keyword evidence="2" id="KW-0732">Signal</keyword>
<organism evidence="3 4">
    <name type="scientific">Palleronia sediminis</name>
    <dbReference type="NCBI Taxonomy" id="2547833"/>
    <lineage>
        <taxon>Bacteria</taxon>
        <taxon>Pseudomonadati</taxon>
        <taxon>Pseudomonadota</taxon>
        <taxon>Alphaproteobacteria</taxon>
        <taxon>Rhodobacterales</taxon>
        <taxon>Roseobacteraceae</taxon>
        <taxon>Palleronia</taxon>
    </lineage>
</organism>
<evidence type="ECO:0000313" key="3">
    <source>
        <dbReference type="EMBL" id="TDL74202.1"/>
    </source>
</evidence>
<dbReference type="Proteomes" id="UP000295701">
    <property type="component" value="Unassembled WGS sequence"/>
</dbReference>
<gene>
    <name evidence="3" type="ORF">E2L08_16140</name>
</gene>
<reference evidence="3 4" key="1">
    <citation type="submission" date="2019-03" db="EMBL/GenBank/DDBJ databases">
        <title>Primorskyibacter sp. SS33 isolated from sediments.</title>
        <authorList>
            <person name="Xunke S."/>
        </authorList>
    </citation>
    <scope>NUCLEOTIDE SEQUENCE [LARGE SCALE GENOMIC DNA]</scope>
    <source>
        <strain evidence="3 4">SS33</strain>
    </source>
</reference>
<dbReference type="OrthoDB" id="7847197at2"/>
<name>A0A4R5ZVR2_9RHOB</name>
<accession>A0A4R5ZVR2</accession>
<dbReference type="EMBL" id="SNAA01000028">
    <property type="protein sequence ID" value="TDL74202.1"/>
    <property type="molecule type" value="Genomic_DNA"/>
</dbReference>
<evidence type="ECO:0000256" key="2">
    <source>
        <dbReference type="SAM" id="SignalP"/>
    </source>
</evidence>
<comment type="caution">
    <text evidence="3">The sequence shown here is derived from an EMBL/GenBank/DDBJ whole genome shotgun (WGS) entry which is preliminary data.</text>
</comment>
<proteinExistence type="predicted"/>
<dbReference type="AlphaFoldDB" id="A0A4R5ZVR2"/>
<sequence length="640" mass="67085">MRFLLALLLGLLPGLALAQSVLVRTAEHDGFTRVVVDFADRPEWRLREVEGGLRLQTDGAARFDLSDAYRRIGRDRMRAISTPEPGVLRIELGCDCSARTIELANGGLVIDLVDGPERAAPPAQASRAGAPLLAVPGPLQGALDDPARDADVARFRAALLQDLTAGIAAGTLRTMPGAESLSPPDPDPAVGTDAPRTGDAVQPPAHMVVDSAMRRLDDPNAPAVPVAGCEALDMPPISEWAEPSDGAGYVDAVGRVDPVRLNAEIRRLIQAGLGAEARALALSAPSGVRIAPILIEIARLVDGAPAGPRITAAATCNGGFDLMAMLSDPPRLPASTEAALAEFETWPPGLQALLGPRLAGAFLDLGRDEAARLLRAVYGGGTVAEDGLLDLRLDDAGQDAAAEPVLRAVIEGRRPDAGAAMVALIDYRIGLPEGVPADLLDQAEAMLRELSAADSGQLAAAILRGRIARNELGRAARDLTAATRLDPGQKDRLAQAILDRLAGLDDDAAFLRGVRDIGDWRPPEGAARQAVLGRLVDAGMQGMARGWISRSDRLSASERASAARLAEARGDPEAAELIRDAGADLSVTDLLDRPVQIRQTAPAAFPPARPDPSSRARGKSLIEESAALRAELSELLGDDR</sequence>
<protein>
    <submittedName>
        <fullName evidence="3">Uncharacterized protein</fullName>
    </submittedName>
</protein>
<evidence type="ECO:0000256" key="1">
    <source>
        <dbReference type="SAM" id="MobiDB-lite"/>
    </source>
</evidence>
<feature type="region of interest" description="Disordered" evidence="1">
    <location>
        <begin position="174"/>
        <end position="202"/>
    </location>
</feature>
<feature type="region of interest" description="Disordered" evidence="1">
    <location>
        <begin position="599"/>
        <end position="619"/>
    </location>
</feature>
<feature type="signal peptide" evidence="2">
    <location>
        <begin position="1"/>
        <end position="18"/>
    </location>
</feature>
<feature type="chain" id="PRO_5020307757" evidence="2">
    <location>
        <begin position="19"/>
        <end position="640"/>
    </location>
</feature>
<evidence type="ECO:0000313" key="4">
    <source>
        <dbReference type="Proteomes" id="UP000295701"/>
    </source>
</evidence>
<dbReference type="RefSeq" id="WP_133398128.1">
    <property type="nucleotide sequence ID" value="NZ_SNAA01000028.1"/>
</dbReference>
<keyword evidence="4" id="KW-1185">Reference proteome</keyword>